<evidence type="ECO:0000256" key="1">
    <source>
        <dbReference type="ARBA" id="ARBA00004071"/>
    </source>
</evidence>
<accession>A0A1H1T6C6</accession>
<dbReference type="InterPro" id="IPR057739">
    <property type="entry name" value="Glyco_hydro_29_N"/>
</dbReference>
<reference evidence="11 12" key="1">
    <citation type="submission" date="2016-10" db="EMBL/GenBank/DDBJ databases">
        <authorList>
            <person name="de Groot N.N."/>
        </authorList>
    </citation>
    <scope>NUCLEOTIDE SEQUENCE [LARGE SCALE GENOMIC DNA]</scope>
    <source>
        <strain evidence="11 12">MP1X4</strain>
    </source>
</reference>
<protein>
    <recommendedName>
        <fullName evidence="3">alpha-L-fucosidase</fullName>
        <ecNumber evidence="3">3.2.1.51</ecNumber>
    </recommendedName>
</protein>
<dbReference type="Gene3D" id="2.60.40.1180">
    <property type="entry name" value="Golgi alpha-mannosidase II"/>
    <property type="match status" value="1"/>
</dbReference>
<evidence type="ECO:0000256" key="8">
    <source>
        <dbReference type="SAM" id="SignalP"/>
    </source>
</evidence>
<dbReference type="SUPFAM" id="SSF51445">
    <property type="entry name" value="(Trans)glycosidases"/>
    <property type="match status" value="1"/>
</dbReference>
<evidence type="ECO:0000313" key="12">
    <source>
        <dbReference type="Proteomes" id="UP000199679"/>
    </source>
</evidence>
<evidence type="ECO:0000256" key="3">
    <source>
        <dbReference type="ARBA" id="ARBA00012662"/>
    </source>
</evidence>
<dbReference type="GO" id="GO:0004560">
    <property type="term" value="F:alpha-L-fucosidase activity"/>
    <property type="evidence" value="ECO:0007669"/>
    <property type="project" value="InterPro"/>
</dbReference>
<dbReference type="Pfam" id="PF01120">
    <property type="entry name" value="Alpha_L_fucos"/>
    <property type="match status" value="1"/>
</dbReference>
<feature type="domain" description="Alpha-L-fucosidase C-terminal" evidence="10">
    <location>
        <begin position="392"/>
        <end position="477"/>
    </location>
</feature>
<dbReference type="Pfam" id="PF16757">
    <property type="entry name" value="Fucosidase_C"/>
    <property type="match status" value="1"/>
</dbReference>
<name>A0A1H1T6C6_MUCMA</name>
<dbReference type="RefSeq" id="WP_091370595.1">
    <property type="nucleotide sequence ID" value="NZ_LT629740.1"/>
</dbReference>
<evidence type="ECO:0000256" key="4">
    <source>
        <dbReference type="ARBA" id="ARBA00022729"/>
    </source>
</evidence>
<dbReference type="GO" id="GO:0005764">
    <property type="term" value="C:lysosome"/>
    <property type="evidence" value="ECO:0007669"/>
    <property type="project" value="TreeGrafter"/>
</dbReference>
<evidence type="ECO:0000313" key="11">
    <source>
        <dbReference type="EMBL" id="SDS55566.1"/>
    </source>
</evidence>
<evidence type="ECO:0000256" key="2">
    <source>
        <dbReference type="ARBA" id="ARBA00007951"/>
    </source>
</evidence>
<feature type="signal peptide" evidence="8">
    <location>
        <begin position="1"/>
        <end position="18"/>
    </location>
</feature>
<dbReference type="PANTHER" id="PTHR10030">
    <property type="entry name" value="ALPHA-L-FUCOSIDASE"/>
    <property type="match status" value="1"/>
</dbReference>
<dbReference type="EC" id="3.2.1.51" evidence="3"/>
<feature type="chain" id="PRO_5009260807" description="alpha-L-fucosidase" evidence="8">
    <location>
        <begin position="19"/>
        <end position="478"/>
    </location>
</feature>
<keyword evidence="6" id="KW-0326">Glycosidase</keyword>
<dbReference type="PIRSF" id="PIRSF001092">
    <property type="entry name" value="Alpha-L-fucosidase"/>
    <property type="match status" value="1"/>
</dbReference>
<feature type="site" description="May be important for catalysis" evidence="7">
    <location>
        <position position="312"/>
    </location>
</feature>
<organism evidence="11 12">
    <name type="scientific">Mucilaginibacter mallensis</name>
    <dbReference type="NCBI Taxonomy" id="652787"/>
    <lineage>
        <taxon>Bacteria</taxon>
        <taxon>Pseudomonadati</taxon>
        <taxon>Bacteroidota</taxon>
        <taxon>Sphingobacteriia</taxon>
        <taxon>Sphingobacteriales</taxon>
        <taxon>Sphingobacteriaceae</taxon>
        <taxon>Mucilaginibacter</taxon>
    </lineage>
</organism>
<evidence type="ECO:0000259" key="9">
    <source>
        <dbReference type="Pfam" id="PF01120"/>
    </source>
</evidence>
<dbReference type="EMBL" id="LT629740">
    <property type="protein sequence ID" value="SDS55566.1"/>
    <property type="molecule type" value="Genomic_DNA"/>
</dbReference>
<dbReference type="InterPro" id="IPR000933">
    <property type="entry name" value="Glyco_hydro_29"/>
</dbReference>
<dbReference type="SMART" id="SM00812">
    <property type="entry name" value="Alpha_L_fucos"/>
    <property type="match status" value="1"/>
</dbReference>
<sequence length="478" mass="54681">MKKSILPLLLLVTGSLFAQQHNMSKSYVPPTDSLVQQKLNKWEDLKFGLFMHWGTYSQWGVVESWSICPEDEGWTQRKGPYGADYYTYKKAYENLQTTFNPTHFEPEKWVKAAKNAGMKYVIFTTKHHDGFSMFDTKQTDYKITSPKTPFSTNPRSNVTKEIFNAFSKENFMIGAYFSKPDWHSNDYWWSYFPPKDRNVNYDPAKYPERWQKFKDYTYNQIQELMTGYGKVDILWLDGGWVRPKSTIDSGVDWQKTIPYDQDIDMPKIAAMARTKQPGLIVVDRTVAGQYENYTTPEQQVPDKPLDHPWESCITMGNSWSYVPGDHYKSAQEIITLLVKIVSRGGNLLMNIGPGPDGDWDPVAYSRLNEIGDWIKINGEGIYGTEPVAPYSEQNIFYTKLKSSNTIYAFLLSATDSVPLPASISFHLAGIKKVKKISLLGLDKSLKYTFAGDSVKVSIPTALQASNKLLHTATFKIQY</sequence>
<dbReference type="STRING" id="652787.SAMN05216490_1370"/>
<keyword evidence="4 8" id="KW-0732">Signal</keyword>
<dbReference type="GO" id="GO:0006004">
    <property type="term" value="P:fucose metabolic process"/>
    <property type="evidence" value="ECO:0007669"/>
    <property type="project" value="InterPro"/>
</dbReference>
<dbReference type="Gene3D" id="3.20.20.80">
    <property type="entry name" value="Glycosidases"/>
    <property type="match status" value="1"/>
</dbReference>
<dbReference type="InterPro" id="IPR017853">
    <property type="entry name" value="GH"/>
</dbReference>
<keyword evidence="12" id="KW-1185">Reference proteome</keyword>
<evidence type="ECO:0000256" key="6">
    <source>
        <dbReference type="ARBA" id="ARBA00023295"/>
    </source>
</evidence>
<dbReference type="OrthoDB" id="107551at2"/>
<gene>
    <name evidence="11" type="ORF">SAMN05216490_1370</name>
</gene>
<evidence type="ECO:0000256" key="7">
    <source>
        <dbReference type="PIRSR" id="PIRSR001092-1"/>
    </source>
</evidence>
<dbReference type="GO" id="GO:0016139">
    <property type="term" value="P:glycoside catabolic process"/>
    <property type="evidence" value="ECO:0007669"/>
    <property type="project" value="TreeGrafter"/>
</dbReference>
<evidence type="ECO:0000256" key="5">
    <source>
        <dbReference type="ARBA" id="ARBA00022801"/>
    </source>
</evidence>
<keyword evidence="5" id="KW-0378">Hydrolase</keyword>
<comment type="function">
    <text evidence="1">Alpha-L-fucosidase is responsible for hydrolyzing the alpha-1,6-linked fucose joined to the reducing-end N-acetylglucosamine of the carbohydrate moieties of glycoproteins.</text>
</comment>
<dbReference type="InterPro" id="IPR031919">
    <property type="entry name" value="Fucosidase_C"/>
</dbReference>
<dbReference type="InterPro" id="IPR013780">
    <property type="entry name" value="Glyco_hydro_b"/>
</dbReference>
<evidence type="ECO:0000259" key="10">
    <source>
        <dbReference type="Pfam" id="PF16757"/>
    </source>
</evidence>
<dbReference type="AlphaFoldDB" id="A0A1H1T6C6"/>
<comment type="similarity">
    <text evidence="2">Belongs to the glycosyl hydrolase 29 family.</text>
</comment>
<feature type="domain" description="Glycoside hydrolase family 29 N-terminal" evidence="9">
    <location>
        <begin position="18"/>
        <end position="379"/>
    </location>
</feature>
<dbReference type="InterPro" id="IPR016286">
    <property type="entry name" value="FUC_metazoa-typ"/>
</dbReference>
<proteinExistence type="inferred from homology"/>
<dbReference type="Proteomes" id="UP000199679">
    <property type="component" value="Chromosome I"/>
</dbReference>
<dbReference type="PANTHER" id="PTHR10030:SF37">
    <property type="entry name" value="ALPHA-L-FUCOSIDASE-RELATED"/>
    <property type="match status" value="1"/>
</dbReference>